<dbReference type="GO" id="GO:0017089">
    <property type="term" value="F:glycolipid transfer activity"/>
    <property type="evidence" value="ECO:0007669"/>
    <property type="project" value="TreeGrafter"/>
</dbReference>
<dbReference type="NCBIfam" id="TIGR03002">
    <property type="entry name" value="outer_YhbN_LptA"/>
    <property type="match status" value="1"/>
</dbReference>
<organism evidence="6 7">
    <name type="scientific">Elongatibacter sediminis</name>
    <dbReference type="NCBI Taxonomy" id="3119006"/>
    <lineage>
        <taxon>Bacteria</taxon>
        <taxon>Pseudomonadati</taxon>
        <taxon>Pseudomonadota</taxon>
        <taxon>Gammaproteobacteria</taxon>
        <taxon>Chromatiales</taxon>
        <taxon>Wenzhouxiangellaceae</taxon>
        <taxon>Elongatibacter</taxon>
    </lineage>
</organism>
<feature type="compositionally biased region" description="Acidic residues" evidence="4">
    <location>
        <begin position="201"/>
        <end position="215"/>
    </location>
</feature>
<dbReference type="RefSeq" id="WP_354696969.1">
    <property type="nucleotide sequence ID" value="NZ_JAZHOG010000016.1"/>
</dbReference>
<dbReference type="InterPro" id="IPR005653">
    <property type="entry name" value="OstA-like_N"/>
</dbReference>
<feature type="compositionally biased region" description="Low complexity" evidence="4">
    <location>
        <begin position="216"/>
        <end position="234"/>
    </location>
</feature>
<feature type="region of interest" description="Disordered" evidence="4">
    <location>
        <begin position="183"/>
        <end position="234"/>
    </location>
</feature>
<dbReference type="Pfam" id="PF03968">
    <property type="entry name" value="LptD_N"/>
    <property type="match status" value="1"/>
</dbReference>
<dbReference type="EMBL" id="JAZHOG010000016">
    <property type="protein sequence ID" value="MEJ8569645.1"/>
    <property type="molecule type" value="Genomic_DNA"/>
</dbReference>
<protein>
    <submittedName>
        <fullName evidence="6">Lipopolysaccharide transport periplasmic protein LptA</fullName>
    </submittedName>
</protein>
<proteinExistence type="predicted"/>
<dbReference type="GO" id="GO:0015920">
    <property type="term" value="P:lipopolysaccharide transport"/>
    <property type="evidence" value="ECO:0007669"/>
    <property type="project" value="InterPro"/>
</dbReference>
<dbReference type="InterPro" id="IPR052037">
    <property type="entry name" value="LPS_export_LptA"/>
</dbReference>
<evidence type="ECO:0000313" key="7">
    <source>
        <dbReference type="Proteomes" id="UP001359886"/>
    </source>
</evidence>
<dbReference type="PANTHER" id="PTHR36504:SF1">
    <property type="entry name" value="LIPOPOLYSACCHARIDE EXPORT SYSTEM PROTEIN LPTA"/>
    <property type="match status" value="1"/>
</dbReference>
<keyword evidence="3" id="KW-0574">Periplasm</keyword>
<keyword evidence="7" id="KW-1185">Reference proteome</keyword>
<dbReference type="PANTHER" id="PTHR36504">
    <property type="entry name" value="LIPOPOLYSACCHARIDE EXPORT SYSTEM PROTEIN LPTA"/>
    <property type="match status" value="1"/>
</dbReference>
<keyword evidence="1" id="KW-0813">Transport</keyword>
<dbReference type="Gene3D" id="2.60.450.10">
    <property type="entry name" value="Lipopolysaccharide (LPS) transport protein A like domain"/>
    <property type="match status" value="1"/>
</dbReference>
<name>A0AAW9RMX9_9GAMM</name>
<feature type="domain" description="Organic solvent tolerance-like N-terminal" evidence="5">
    <location>
        <begin position="51"/>
        <end position="159"/>
    </location>
</feature>
<gene>
    <name evidence="6" type="primary">lptA</name>
    <name evidence="6" type="ORF">V3330_18600</name>
</gene>
<dbReference type="InterPro" id="IPR014340">
    <property type="entry name" value="LptA"/>
</dbReference>
<evidence type="ECO:0000256" key="4">
    <source>
        <dbReference type="SAM" id="MobiDB-lite"/>
    </source>
</evidence>
<accession>A0AAW9RMX9</accession>
<evidence type="ECO:0000256" key="2">
    <source>
        <dbReference type="ARBA" id="ARBA00022729"/>
    </source>
</evidence>
<keyword evidence="2" id="KW-0732">Signal</keyword>
<dbReference type="AlphaFoldDB" id="A0AAW9RMX9"/>
<sequence length="234" mass="24330">MRLPEFPQGASACAAPARAGQRCAALLLIALLSLSGTLFALESDRQQPLLVDADSTDGTLGDGTAILRGNVEIRQGTLLVRANVAEVEKADGRVRRVLLTGEPVLLQQEIENEGLVRATARKISYRVASGIITLTGAADVHHPQYQVSGEELVYDMNQQHFSGSGDESNGRVRIELAPELVPDGLDASSAPAVEAGPESDAGSETEGETEGETAPDTDSKSGSAATTGANSASH</sequence>
<dbReference type="Proteomes" id="UP001359886">
    <property type="component" value="Unassembled WGS sequence"/>
</dbReference>
<dbReference type="GO" id="GO:0009279">
    <property type="term" value="C:cell outer membrane"/>
    <property type="evidence" value="ECO:0007669"/>
    <property type="project" value="TreeGrafter"/>
</dbReference>
<evidence type="ECO:0000256" key="3">
    <source>
        <dbReference type="ARBA" id="ARBA00022764"/>
    </source>
</evidence>
<dbReference type="GO" id="GO:0030288">
    <property type="term" value="C:outer membrane-bounded periplasmic space"/>
    <property type="evidence" value="ECO:0007669"/>
    <property type="project" value="TreeGrafter"/>
</dbReference>
<comment type="caution">
    <text evidence="6">The sequence shown here is derived from an EMBL/GenBank/DDBJ whole genome shotgun (WGS) entry which is preliminary data.</text>
</comment>
<dbReference type="GO" id="GO:0001530">
    <property type="term" value="F:lipopolysaccharide binding"/>
    <property type="evidence" value="ECO:0007669"/>
    <property type="project" value="InterPro"/>
</dbReference>
<reference evidence="6 7" key="1">
    <citation type="submission" date="2024-02" db="EMBL/GenBank/DDBJ databases">
        <title>A novel Wenzhouxiangellaceae bacterium, isolated from coastal sediments.</title>
        <authorList>
            <person name="Du Z.-J."/>
            <person name="Ye Y.-Q."/>
            <person name="Zhang X.-Y."/>
        </authorList>
    </citation>
    <scope>NUCLEOTIDE SEQUENCE [LARGE SCALE GENOMIC DNA]</scope>
    <source>
        <strain evidence="6 7">CH-27</strain>
    </source>
</reference>
<evidence type="ECO:0000259" key="5">
    <source>
        <dbReference type="Pfam" id="PF03968"/>
    </source>
</evidence>
<evidence type="ECO:0000256" key="1">
    <source>
        <dbReference type="ARBA" id="ARBA00022448"/>
    </source>
</evidence>
<evidence type="ECO:0000313" key="6">
    <source>
        <dbReference type="EMBL" id="MEJ8569645.1"/>
    </source>
</evidence>